<name>A0A245ZUB3_9SPHN</name>
<evidence type="ECO:0000313" key="2">
    <source>
        <dbReference type="Proteomes" id="UP000197290"/>
    </source>
</evidence>
<accession>A0A245ZUB3</accession>
<proteinExistence type="predicted"/>
<sequence length="66" mass="7032">MTQSDAVTRIDAAIRRIEEAINHRAADHDALRQRHDALRGEVVRVIADIDGMAGAGEAAGLLGEQG</sequence>
<gene>
    <name evidence="1" type="ORF">SPDO_02070</name>
</gene>
<dbReference type="EMBL" id="NBBI01000001">
    <property type="protein sequence ID" value="OWK33331.1"/>
    <property type="molecule type" value="Genomic_DNA"/>
</dbReference>
<dbReference type="AlphaFoldDB" id="A0A245ZUB3"/>
<reference evidence="1 2" key="1">
    <citation type="submission" date="2017-03" db="EMBL/GenBank/DDBJ databases">
        <title>Genome sequence of Sphingomonas dokdonensis DSM 21029.</title>
        <authorList>
            <person name="Poehlein A."/>
            <person name="Wuebbeler J.H."/>
            <person name="Steinbuechel A."/>
            <person name="Daniel R."/>
        </authorList>
    </citation>
    <scope>NUCLEOTIDE SEQUENCE [LARGE SCALE GENOMIC DNA]</scope>
    <source>
        <strain evidence="1 2">DSM 21029</strain>
    </source>
</reference>
<evidence type="ECO:0000313" key="1">
    <source>
        <dbReference type="EMBL" id="OWK33331.1"/>
    </source>
</evidence>
<comment type="caution">
    <text evidence="1">The sequence shown here is derived from an EMBL/GenBank/DDBJ whole genome shotgun (WGS) entry which is preliminary data.</text>
</comment>
<keyword evidence="2" id="KW-1185">Reference proteome</keyword>
<protein>
    <submittedName>
        <fullName evidence="1">Uncharacterized protein</fullName>
    </submittedName>
</protein>
<dbReference type="Proteomes" id="UP000197290">
    <property type="component" value="Unassembled WGS sequence"/>
</dbReference>
<organism evidence="1 2">
    <name type="scientific">Sphingomonas dokdonensis</name>
    <dbReference type="NCBI Taxonomy" id="344880"/>
    <lineage>
        <taxon>Bacteria</taxon>
        <taxon>Pseudomonadati</taxon>
        <taxon>Pseudomonadota</taxon>
        <taxon>Alphaproteobacteria</taxon>
        <taxon>Sphingomonadales</taxon>
        <taxon>Sphingomonadaceae</taxon>
        <taxon>Sphingomonas</taxon>
    </lineage>
</organism>